<dbReference type="InterPro" id="IPR016181">
    <property type="entry name" value="Acyl_CoA_acyltransferase"/>
</dbReference>
<dbReference type="SUPFAM" id="SSF55729">
    <property type="entry name" value="Acyl-CoA N-acyltransferases (Nat)"/>
    <property type="match status" value="1"/>
</dbReference>
<sequence>MTIQINELASSEKEAYLKLCHKIDRESKFLLYEPEERDLSELHASGPHAAIFLAKEGVQPVGFATVQGNGRQRTKHRATIAIGLLKAHQKRGVGKQLLLEAVTWASMRNISRLECAVMATNKSALWLFSTMGFNVEGIRRNAVVVGEQYIDEFYMAKWIELNRK</sequence>
<dbReference type="RefSeq" id="WP_376844279.1">
    <property type="nucleotide sequence ID" value="NZ_JBHSFW010000001.1"/>
</dbReference>
<evidence type="ECO:0000313" key="4">
    <source>
        <dbReference type="EMBL" id="MFC4617223.1"/>
    </source>
</evidence>
<feature type="domain" description="N-acetyltransferase" evidence="3">
    <location>
        <begin position="3"/>
        <end position="160"/>
    </location>
</feature>
<protein>
    <submittedName>
        <fullName evidence="4">GNAT family N-acetyltransferase</fullName>
        <ecNumber evidence="4">2.3.-.-</ecNumber>
    </submittedName>
</protein>
<dbReference type="InterPro" id="IPR000182">
    <property type="entry name" value="GNAT_dom"/>
</dbReference>
<dbReference type="Proteomes" id="UP001596022">
    <property type="component" value="Unassembled WGS sequence"/>
</dbReference>
<keyword evidence="1 4" id="KW-0808">Transferase</keyword>
<reference evidence="5" key="1">
    <citation type="journal article" date="2019" name="Int. J. Syst. Evol. Microbiol.">
        <title>The Global Catalogue of Microorganisms (GCM) 10K type strain sequencing project: providing services to taxonomists for standard genome sequencing and annotation.</title>
        <authorList>
            <consortium name="The Broad Institute Genomics Platform"/>
            <consortium name="The Broad Institute Genome Sequencing Center for Infectious Disease"/>
            <person name="Wu L."/>
            <person name="Ma J."/>
        </authorList>
    </citation>
    <scope>NUCLEOTIDE SEQUENCE [LARGE SCALE GENOMIC DNA]</scope>
    <source>
        <strain evidence="5">CGMCC 1.16306</strain>
    </source>
</reference>
<keyword evidence="5" id="KW-1185">Reference proteome</keyword>
<evidence type="ECO:0000313" key="5">
    <source>
        <dbReference type="Proteomes" id="UP001596022"/>
    </source>
</evidence>
<dbReference type="CDD" id="cd04301">
    <property type="entry name" value="NAT_SF"/>
    <property type="match status" value="1"/>
</dbReference>
<dbReference type="GO" id="GO:0016746">
    <property type="term" value="F:acyltransferase activity"/>
    <property type="evidence" value="ECO:0007669"/>
    <property type="project" value="UniProtKB-KW"/>
</dbReference>
<evidence type="ECO:0000256" key="2">
    <source>
        <dbReference type="ARBA" id="ARBA00023315"/>
    </source>
</evidence>
<accession>A0ABV9GJD6</accession>
<dbReference type="PANTHER" id="PTHR43877">
    <property type="entry name" value="AMINOALKYLPHOSPHONATE N-ACETYLTRANSFERASE-RELATED-RELATED"/>
    <property type="match status" value="1"/>
</dbReference>
<dbReference type="PROSITE" id="PS51186">
    <property type="entry name" value="GNAT"/>
    <property type="match status" value="1"/>
</dbReference>
<dbReference type="Gene3D" id="3.40.630.30">
    <property type="match status" value="1"/>
</dbReference>
<evidence type="ECO:0000259" key="3">
    <source>
        <dbReference type="PROSITE" id="PS51186"/>
    </source>
</evidence>
<comment type="caution">
    <text evidence="4">The sequence shown here is derived from an EMBL/GenBank/DDBJ whole genome shotgun (WGS) entry which is preliminary data.</text>
</comment>
<evidence type="ECO:0000256" key="1">
    <source>
        <dbReference type="ARBA" id="ARBA00022679"/>
    </source>
</evidence>
<dbReference type="EC" id="2.3.-.-" evidence="4"/>
<keyword evidence="2 4" id="KW-0012">Acyltransferase</keyword>
<dbReference type="Pfam" id="PF00583">
    <property type="entry name" value="Acetyltransf_1"/>
    <property type="match status" value="1"/>
</dbReference>
<name>A0ABV9GJD6_9BACL</name>
<dbReference type="InterPro" id="IPR050832">
    <property type="entry name" value="Bact_Acetyltransf"/>
</dbReference>
<organism evidence="4 5">
    <name type="scientific">Camelliibacillus cellulosilyticus</name>
    <dbReference type="NCBI Taxonomy" id="2174486"/>
    <lineage>
        <taxon>Bacteria</taxon>
        <taxon>Bacillati</taxon>
        <taxon>Bacillota</taxon>
        <taxon>Bacilli</taxon>
        <taxon>Bacillales</taxon>
        <taxon>Sporolactobacillaceae</taxon>
        <taxon>Camelliibacillus</taxon>
    </lineage>
</organism>
<dbReference type="EMBL" id="JBHSFW010000001">
    <property type="protein sequence ID" value="MFC4617223.1"/>
    <property type="molecule type" value="Genomic_DNA"/>
</dbReference>
<dbReference type="PANTHER" id="PTHR43877:SF2">
    <property type="entry name" value="AMINOALKYLPHOSPHONATE N-ACETYLTRANSFERASE-RELATED"/>
    <property type="match status" value="1"/>
</dbReference>
<proteinExistence type="predicted"/>
<gene>
    <name evidence="4" type="ORF">ACFO4N_00610</name>
</gene>